<feature type="domain" description="Bacterial sugar transferase" evidence="10">
    <location>
        <begin position="255"/>
        <end position="447"/>
    </location>
</feature>
<name>F3KSF2_9BURK</name>
<keyword evidence="8 9" id="KW-0472">Membrane</keyword>
<dbReference type="PANTHER" id="PTHR30576">
    <property type="entry name" value="COLANIC BIOSYNTHESIS UDP-GLUCOSE LIPID CARRIER TRANSFERASE"/>
    <property type="match status" value="1"/>
</dbReference>
<feature type="transmembrane region" description="Helical" evidence="9">
    <location>
        <begin position="48"/>
        <end position="65"/>
    </location>
</feature>
<proteinExistence type="inferred from homology"/>
<comment type="subcellular location">
    <subcellularLocation>
        <location evidence="2">Cell membrane</location>
    </subcellularLocation>
    <subcellularLocation>
        <location evidence="1">Membrane</location>
        <topology evidence="1">Multi-pass membrane protein</topology>
    </subcellularLocation>
</comment>
<evidence type="ECO:0000313" key="12">
    <source>
        <dbReference type="Proteomes" id="UP000016368"/>
    </source>
</evidence>
<evidence type="ECO:0000313" key="11">
    <source>
        <dbReference type="EMBL" id="EGI77346.1"/>
    </source>
</evidence>
<feature type="transmembrane region" description="Helical" evidence="9">
    <location>
        <begin position="257"/>
        <end position="283"/>
    </location>
</feature>
<dbReference type="OrthoDB" id="9808602at2"/>
<gene>
    <name evidence="11" type="ORF">HGR_06906</name>
</gene>
<keyword evidence="6 9" id="KW-0812">Transmembrane</keyword>
<feature type="transmembrane region" description="Helical" evidence="9">
    <location>
        <begin position="77"/>
        <end position="100"/>
    </location>
</feature>
<dbReference type="EMBL" id="AEGR01000050">
    <property type="protein sequence ID" value="EGI77346.1"/>
    <property type="molecule type" value="Genomic_DNA"/>
</dbReference>
<reference evidence="11 12" key="1">
    <citation type="journal article" date="2011" name="EMBO J.">
        <title>Structural diversity of bacterial flagellar motors.</title>
        <authorList>
            <person name="Chen S."/>
            <person name="Beeby M."/>
            <person name="Murphy G.E."/>
            <person name="Leadbetter J.R."/>
            <person name="Hendrixson D.R."/>
            <person name="Briegel A."/>
            <person name="Li Z."/>
            <person name="Shi J."/>
            <person name="Tocheva E.I."/>
            <person name="Muller A."/>
            <person name="Dobro M.J."/>
            <person name="Jensen G.J."/>
        </authorList>
    </citation>
    <scope>NUCLEOTIDE SEQUENCE [LARGE SCALE GENOMIC DNA]</scope>
    <source>
        <strain evidence="11 12">ATCC 19624</strain>
    </source>
</reference>
<dbReference type="GO" id="GO:0005886">
    <property type="term" value="C:plasma membrane"/>
    <property type="evidence" value="ECO:0007669"/>
    <property type="project" value="UniProtKB-SubCell"/>
</dbReference>
<dbReference type="Pfam" id="PF02397">
    <property type="entry name" value="Bac_transf"/>
    <property type="match status" value="1"/>
</dbReference>
<dbReference type="AlphaFoldDB" id="F3KSF2"/>
<organism evidence="11 12">
    <name type="scientific">Hylemonella gracilis ATCC 19624</name>
    <dbReference type="NCBI Taxonomy" id="887062"/>
    <lineage>
        <taxon>Bacteria</taxon>
        <taxon>Pseudomonadati</taxon>
        <taxon>Pseudomonadota</taxon>
        <taxon>Betaproteobacteria</taxon>
        <taxon>Burkholderiales</taxon>
        <taxon>Comamonadaceae</taxon>
        <taxon>Hylemonella</taxon>
    </lineage>
</organism>
<evidence type="ECO:0000256" key="2">
    <source>
        <dbReference type="ARBA" id="ARBA00004236"/>
    </source>
</evidence>
<feature type="transmembrane region" description="Helical" evidence="9">
    <location>
        <begin position="106"/>
        <end position="123"/>
    </location>
</feature>
<dbReference type="eggNOG" id="COG2148">
    <property type="taxonomic scope" value="Bacteria"/>
</dbReference>
<dbReference type="STRING" id="887062.HGR_06906"/>
<keyword evidence="7 9" id="KW-1133">Transmembrane helix</keyword>
<dbReference type="NCBIfam" id="TIGR03025">
    <property type="entry name" value="EPS_sugtrans"/>
    <property type="match status" value="1"/>
</dbReference>
<keyword evidence="5 11" id="KW-0808">Transferase</keyword>
<evidence type="ECO:0000256" key="3">
    <source>
        <dbReference type="ARBA" id="ARBA00006464"/>
    </source>
</evidence>
<protein>
    <submittedName>
        <fullName evidence="11">Undecaprenyl-phosphate galactose phosphotransferase, WbaP</fullName>
    </submittedName>
</protein>
<accession>F3KSF2</accession>
<keyword evidence="12" id="KW-1185">Reference proteome</keyword>
<comment type="caution">
    <text evidence="11">The sequence shown here is derived from an EMBL/GenBank/DDBJ whole genome shotgun (WGS) entry which is preliminary data.</text>
</comment>
<evidence type="ECO:0000256" key="1">
    <source>
        <dbReference type="ARBA" id="ARBA00004141"/>
    </source>
</evidence>
<dbReference type="Proteomes" id="UP000016368">
    <property type="component" value="Unassembled WGS sequence"/>
</dbReference>
<evidence type="ECO:0000256" key="6">
    <source>
        <dbReference type="ARBA" id="ARBA00022692"/>
    </source>
</evidence>
<dbReference type="InterPro" id="IPR003362">
    <property type="entry name" value="Bact_transf"/>
</dbReference>
<dbReference type="PANTHER" id="PTHR30576:SF4">
    <property type="entry name" value="UNDECAPRENYL-PHOSPHATE GALACTOSE PHOSPHOTRANSFERASE"/>
    <property type="match status" value="1"/>
</dbReference>
<dbReference type="InterPro" id="IPR017475">
    <property type="entry name" value="EPS_sugar_tfrase"/>
</dbReference>
<evidence type="ECO:0000256" key="4">
    <source>
        <dbReference type="ARBA" id="ARBA00022475"/>
    </source>
</evidence>
<evidence type="ECO:0000256" key="8">
    <source>
        <dbReference type="ARBA" id="ARBA00023136"/>
    </source>
</evidence>
<keyword evidence="4" id="KW-1003">Cell membrane</keyword>
<comment type="similarity">
    <text evidence="3">Belongs to the bacterial sugar transferase family.</text>
</comment>
<evidence type="ECO:0000256" key="9">
    <source>
        <dbReference type="SAM" id="Phobius"/>
    </source>
</evidence>
<evidence type="ECO:0000259" key="10">
    <source>
        <dbReference type="Pfam" id="PF02397"/>
    </source>
</evidence>
<evidence type="ECO:0000256" key="7">
    <source>
        <dbReference type="ARBA" id="ARBA00022989"/>
    </source>
</evidence>
<dbReference type="RefSeq" id="WP_006297416.1">
    <property type="nucleotide sequence ID" value="NZ_AEGR01000050.1"/>
</dbReference>
<sequence>MVRLLALLVGDVGAFLLAWGLAVAGAVLLERGVWHQLWPFNSPVGSLFVLGALAALGVFAFLGQYTKRAAFWDEVSIVWRSLAIVALGSFALSFFAQVAYTRTQFLLAWVLAFLLIPMARLAMREMLLLSGQWRLRALVVGQGINADEARLAILQERHLGLEVVATVGEMTSDVALQAQALECSTVIIAPQNFESPRPRVLAEVLTTTHRFDVLLAPPLWGLPVHGMQIQSFVSSDAVFLRLQQNLLKRRAIWTKRVADVIGASLALLLFSPLMLWAALRIWLEDGRPIFYRQMRIGEGGHEFGFYKFRSMVRDADQALELWRTDHPELYAKYQKNFKLADDPRLLRCGKWLRRMSIDELPQLWNVLRGEMSMVGPRPFLHRELERVTPEAIASYKSVKPGITGLWQVSGRSNAAFEQRLALDNWYVRNWSLWLDFVILMKTVRVVLTGRGAL</sequence>
<evidence type="ECO:0000256" key="5">
    <source>
        <dbReference type="ARBA" id="ARBA00022679"/>
    </source>
</evidence>
<dbReference type="GO" id="GO:0016780">
    <property type="term" value="F:phosphotransferase activity, for other substituted phosphate groups"/>
    <property type="evidence" value="ECO:0007669"/>
    <property type="project" value="TreeGrafter"/>
</dbReference>